<keyword evidence="2" id="KW-0732">Signal</keyword>
<dbReference type="Proteomes" id="UP001501676">
    <property type="component" value="Unassembled WGS sequence"/>
</dbReference>
<protein>
    <submittedName>
        <fullName evidence="3">Uncharacterized protein</fullName>
    </submittedName>
</protein>
<evidence type="ECO:0000313" key="4">
    <source>
        <dbReference type="Proteomes" id="UP001501676"/>
    </source>
</evidence>
<keyword evidence="4" id="KW-1185">Reference proteome</keyword>
<evidence type="ECO:0000256" key="2">
    <source>
        <dbReference type="SAM" id="SignalP"/>
    </source>
</evidence>
<name>A0ABP6SUM4_9ACTN</name>
<feature type="region of interest" description="Disordered" evidence="1">
    <location>
        <begin position="28"/>
        <end position="48"/>
    </location>
</feature>
<feature type="signal peptide" evidence="2">
    <location>
        <begin position="1"/>
        <end position="26"/>
    </location>
</feature>
<feature type="chain" id="PRO_5047477186" evidence="2">
    <location>
        <begin position="27"/>
        <end position="48"/>
    </location>
</feature>
<organism evidence="3 4">
    <name type="scientific">Cryptosporangium minutisporangium</name>
    <dbReference type="NCBI Taxonomy" id="113569"/>
    <lineage>
        <taxon>Bacteria</taxon>
        <taxon>Bacillati</taxon>
        <taxon>Actinomycetota</taxon>
        <taxon>Actinomycetes</taxon>
        <taxon>Cryptosporangiales</taxon>
        <taxon>Cryptosporangiaceae</taxon>
        <taxon>Cryptosporangium</taxon>
    </lineage>
</organism>
<accession>A0ABP6SUM4</accession>
<dbReference type="EMBL" id="BAAAYN010000012">
    <property type="protein sequence ID" value="GAA3385954.1"/>
    <property type="molecule type" value="Genomic_DNA"/>
</dbReference>
<comment type="caution">
    <text evidence="3">The sequence shown here is derived from an EMBL/GenBank/DDBJ whole genome shotgun (WGS) entry which is preliminary data.</text>
</comment>
<proteinExistence type="predicted"/>
<evidence type="ECO:0000256" key="1">
    <source>
        <dbReference type="SAM" id="MobiDB-lite"/>
    </source>
</evidence>
<evidence type="ECO:0000313" key="3">
    <source>
        <dbReference type="EMBL" id="GAA3385954.1"/>
    </source>
</evidence>
<reference evidence="4" key="1">
    <citation type="journal article" date="2019" name="Int. J. Syst. Evol. Microbiol.">
        <title>The Global Catalogue of Microorganisms (GCM) 10K type strain sequencing project: providing services to taxonomists for standard genome sequencing and annotation.</title>
        <authorList>
            <consortium name="The Broad Institute Genomics Platform"/>
            <consortium name="The Broad Institute Genome Sequencing Center for Infectious Disease"/>
            <person name="Wu L."/>
            <person name="Ma J."/>
        </authorList>
    </citation>
    <scope>NUCLEOTIDE SEQUENCE [LARGE SCALE GENOMIC DNA]</scope>
    <source>
        <strain evidence="4">JCM 9458</strain>
    </source>
</reference>
<gene>
    <name evidence="3" type="ORF">GCM10020369_21470</name>
</gene>
<sequence length="48" mass="5062">MAGKIKWAARALLVAVFVAVPVVTTAEPASAPLGPNKWSKPFESPSRN</sequence>